<proteinExistence type="predicted"/>
<gene>
    <name evidence="1" type="ORF">V1525DRAFT_409046</name>
</gene>
<protein>
    <submittedName>
        <fullName evidence="1">MFS multidrug transporter</fullName>
    </submittedName>
</protein>
<keyword evidence="2" id="KW-1185">Reference proteome</keyword>
<evidence type="ECO:0000313" key="1">
    <source>
        <dbReference type="EMBL" id="KAK9235752.1"/>
    </source>
</evidence>
<dbReference type="EMBL" id="MU971405">
    <property type="protein sequence ID" value="KAK9235752.1"/>
    <property type="molecule type" value="Genomic_DNA"/>
</dbReference>
<dbReference type="Proteomes" id="UP001433508">
    <property type="component" value="Unassembled WGS sequence"/>
</dbReference>
<reference evidence="2" key="1">
    <citation type="journal article" date="2024" name="Front. Bioeng. Biotechnol.">
        <title>Genome-scale model development and genomic sequencing of the oleaginous clade Lipomyces.</title>
        <authorList>
            <person name="Czajka J.J."/>
            <person name="Han Y."/>
            <person name="Kim J."/>
            <person name="Mondo S.J."/>
            <person name="Hofstad B.A."/>
            <person name="Robles A."/>
            <person name="Haridas S."/>
            <person name="Riley R."/>
            <person name="LaButti K."/>
            <person name="Pangilinan J."/>
            <person name="Andreopoulos W."/>
            <person name="Lipzen A."/>
            <person name="Yan J."/>
            <person name="Wang M."/>
            <person name="Ng V."/>
            <person name="Grigoriev I.V."/>
            <person name="Spatafora J.W."/>
            <person name="Magnuson J.K."/>
            <person name="Baker S.E."/>
            <person name="Pomraning K.R."/>
        </authorList>
    </citation>
    <scope>NUCLEOTIDE SEQUENCE [LARGE SCALE GENOMIC DNA]</scope>
    <source>
        <strain evidence="2">CBS 7786</strain>
    </source>
</reference>
<organism evidence="1 2">
    <name type="scientific">Lipomyces kononenkoae</name>
    <name type="common">Yeast</name>
    <dbReference type="NCBI Taxonomy" id="34357"/>
    <lineage>
        <taxon>Eukaryota</taxon>
        <taxon>Fungi</taxon>
        <taxon>Dikarya</taxon>
        <taxon>Ascomycota</taxon>
        <taxon>Saccharomycotina</taxon>
        <taxon>Lipomycetes</taxon>
        <taxon>Lipomycetales</taxon>
        <taxon>Lipomycetaceae</taxon>
        <taxon>Lipomyces</taxon>
    </lineage>
</organism>
<evidence type="ECO:0000313" key="2">
    <source>
        <dbReference type="Proteomes" id="UP001433508"/>
    </source>
</evidence>
<accession>A0ACC3SVS9</accession>
<name>A0ACC3SVS9_LIPKO</name>
<comment type="caution">
    <text evidence="1">The sequence shown here is derived from an EMBL/GenBank/DDBJ whole genome shotgun (WGS) entry which is preliminary data.</text>
</comment>
<sequence length="560" mass="59912">MDSEETQTDMAHENVAQERETQPLEVDQALFQDSEKRADDLVKHEDSPLNVEELISKTTLIPMMVAITSAIFLMLLDTSIIATAIPYITNDFHSLSDVGWYGSSYQIASASLQLLTGKIYVNFNSKWTFLVFFAIFELGSLLCGVATSSKMLIVGRAVAGMGCSGIQNGGFSIVAACVPMTRRPALIGIAMGFSQLGLVLGPLIGGALTEYVSWRWCFYINLPVGALVFASLFFVRVPEPRKNSITSIRLLPRDLDLIGFALFAPAAIQLLLALQYGGNQFAWNSSTVIGLFCGAGATCIVFLVWEYYKGDEAMIPFSMARNRIISSSSVAFGLMMALTFTASYYLPLYFQGVNGASPTLSGVYLLPSILSQTFSVGLSGALVAKVGYYTPFMLGGSALAAVANGLLATLAPGTSTGKWIGYQILLGVGRGLCMQMPILSVQNLLAPAQIPIAMGLVVFSSSFGGSLFLSFADTILTNSLLSLIPQYAPYVDAQAVAYAGATGLRDVVSAQDLPGVLIAYSKSIDRNFYLCAAASAACFVCAWGMGWKRIGGAKKQDEKV</sequence>